<organism evidence="2 3">
    <name type="scientific">Companilactobacillus bobalius</name>
    <dbReference type="NCBI Taxonomy" id="2801451"/>
    <lineage>
        <taxon>Bacteria</taxon>
        <taxon>Bacillati</taxon>
        <taxon>Bacillota</taxon>
        <taxon>Bacilli</taxon>
        <taxon>Lactobacillales</taxon>
        <taxon>Lactobacillaceae</taxon>
        <taxon>Companilactobacillus</taxon>
    </lineage>
</organism>
<dbReference type="EMBL" id="MYFM01000005">
    <property type="protein sequence ID" value="OVE97348.1"/>
    <property type="molecule type" value="Genomic_DNA"/>
</dbReference>
<accession>A0A202FA92</accession>
<keyword evidence="1" id="KW-0472">Membrane</keyword>
<feature type="transmembrane region" description="Helical" evidence="1">
    <location>
        <begin position="12"/>
        <end position="30"/>
    </location>
</feature>
<sequence>MKRLYELDKVSRFGIFLIYFFMTVASMLVTDSNLSQMPAMGKYLKLVLFALGALIIFAIIYGLFVLLLKNNNNYKPALLVNMALCLALDGLLSAIVYLIAGKSNIWVNGIVGFISLGGLALLNWKTLEVPQSDKIKITVLTAIVFVLSLF</sequence>
<evidence type="ECO:0000313" key="2">
    <source>
        <dbReference type="EMBL" id="OVE97348.1"/>
    </source>
</evidence>
<name>A0A202FA92_9LACO</name>
<protein>
    <submittedName>
        <fullName evidence="2">Uncharacterized protein</fullName>
    </submittedName>
</protein>
<feature type="transmembrane region" description="Helical" evidence="1">
    <location>
        <begin position="105"/>
        <end position="124"/>
    </location>
</feature>
<proteinExistence type="predicted"/>
<feature type="transmembrane region" description="Helical" evidence="1">
    <location>
        <begin position="42"/>
        <end position="66"/>
    </location>
</feature>
<gene>
    <name evidence="2" type="ORF">LKACC16343_01838</name>
</gene>
<reference evidence="2 3" key="1">
    <citation type="submission" date="2017-03" db="EMBL/GenBank/DDBJ databases">
        <title>Genome sequence of Lactobacillus bobalius KACC 16343.</title>
        <authorList>
            <person name="Chun J."/>
        </authorList>
    </citation>
    <scope>NUCLEOTIDE SEQUENCE [LARGE SCALE GENOMIC DNA]</scope>
    <source>
        <strain evidence="2 3">KACC 16343</strain>
    </source>
</reference>
<keyword evidence="1" id="KW-1133">Transmembrane helix</keyword>
<dbReference type="AlphaFoldDB" id="A0A202FA92"/>
<dbReference type="Proteomes" id="UP000196232">
    <property type="component" value="Unassembled WGS sequence"/>
</dbReference>
<evidence type="ECO:0000313" key="3">
    <source>
        <dbReference type="Proteomes" id="UP000196232"/>
    </source>
</evidence>
<dbReference type="RefSeq" id="WP_056950929.1">
    <property type="nucleotide sequence ID" value="NZ_LNUA01000008.1"/>
</dbReference>
<comment type="caution">
    <text evidence="2">The sequence shown here is derived from an EMBL/GenBank/DDBJ whole genome shotgun (WGS) entry which is preliminary data.</text>
</comment>
<keyword evidence="1" id="KW-0812">Transmembrane</keyword>
<evidence type="ECO:0000256" key="1">
    <source>
        <dbReference type="SAM" id="Phobius"/>
    </source>
</evidence>
<feature type="transmembrane region" description="Helical" evidence="1">
    <location>
        <begin position="78"/>
        <end position="99"/>
    </location>
</feature>